<evidence type="ECO:0008006" key="3">
    <source>
        <dbReference type="Google" id="ProtNLM"/>
    </source>
</evidence>
<protein>
    <recommendedName>
        <fullName evidence="3">Lipoprotein</fullName>
    </recommendedName>
</protein>
<proteinExistence type="predicted"/>
<accession>A0AAE9MNA6</accession>
<dbReference type="AlphaFoldDB" id="A0AAE9MNA6"/>
<organism evidence="1 2">
    <name type="scientific">Tenacibaculum mesophilum</name>
    <dbReference type="NCBI Taxonomy" id="104268"/>
    <lineage>
        <taxon>Bacteria</taxon>
        <taxon>Pseudomonadati</taxon>
        <taxon>Bacteroidota</taxon>
        <taxon>Flavobacteriia</taxon>
        <taxon>Flavobacteriales</taxon>
        <taxon>Flavobacteriaceae</taxon>
        <taxon>Tenacibaculum</taxon>
    </lineage>
</organism>
<dbReference type="Proteomes" id="UP001056837">
    <property type="component" value="Chromosome"/>
</dbReference>
<dbReference type="EMBL" id="CP050861">
    <property type="protein sequence ID" value="UTD15456.1"/>
    <property type="molecule type" value="Genomic_DNA"/>
</dbReference>
<evidence type="ECO:0000313" key="1">
    <source>
        <dbReference type="EMBL" id="UTD15456.1"/>
    </source>
</evidence>
<name>A0AAE9MNA6_9FLAO</name>
<gene>
    <name evidence="1" type="ORF">HER15_08245</name>
</gene>
<dbReference type="PROSITE" id="PS51257">
    <property type="entry name" value="PROKAR_LIPOPROTEIN"/>
    <property type="match status" value="1"/>
</dbReference>
<sequence length="150" mass="17672">MKKLIFLLFLTLTSCSIKTEFFIYNTSNEFIIVEYEFIEVTEFGGFVSNPEIMESNWLSILKKIENPELNIDLNKKIVTCKLRKGQAIKLGWIGNYNPKSEYNRQELSENLKKLKITHGRKKTRIISKKDNVANLFERVNSKRYEIKIND</sequence>
<evidence type="ECO:0000313" key="2">
    <source>
        <dbReference type="Proteomes" id="UP001056837"/>
    </source>
</evidence>
<dbReference type="RefSeq" id="WP_253679084.1">
    <property type="nucleotide sequence ID" value="NZ_CP050861.1"/>
</dbReference>
<reference evidence="1" key="1">
    <citation type="submission" date="2020-04" db="EMBL/GenBank/DDBJ databases">
        <title>Tenacibaculum mesophilum bac2.</title>
        <authorList>
            <person name="Li M."/>
        </authorList>
    </citation>
    <scope>NUCLEOTIDE SEQUENCE</scope>
    <source>
        <strain evidence="1">Bac2</strain>
    </source>
</reference>